<dbReference type="PATRIC" id="fig|1114856.3.peg.4115"/>
<evidence type="ECO:0000313" key="2">
    <source>
        <dbReference type="Proteomes" id="UP000011599"/>
    </source>
</evidence>
<gene>
    <name evidence="1" type="ORF">C496_19935</name>
</gene>
<proteinExistence type="predicted"/>
<name>L9VLF8_9EURY</name>
<keyword evidence="2" id="KW-1185">Reference proteome</keyword>
<dbReference type="RefSeq" id="WP_006092112.1">
    <property type="nucleotide sequence ID" value="NZ_AOHW01000045.1"/>
</dbReference>
<reference evidence="1 2" key="1">
    <citation type="journal article" date="2014" name="PLoS Genet.">
        <title>Phylogenetically driven sequencing of extremely halophilic archaea reveals strategies for static and dynamic osmo-response.</title>
        <authorList>
            <person name="Becker E.A."/>
            <person name="Seitzer P.M."/>
            <person name="Tritt A."/>
            <person name="Larsen D."/>
            <person name="Krusor M."/>
            <person name="Yao A.I."/>
            <person name="Wu D."/>
            <person name="Madern D."/>
            <person name="Eisen J.A."/>
            <person name="Darling A.E."/>
            <person name="Facciotti M.T."/>
        </authorList>
    </citation>
    <scope>NUCLEOTIDE SEQUENCE [LARGE SCALE GENOMIC DNA]</scope>
    <source>
        <strain evidence="1 2">GA33</strain>
    </source>
</reference>
<evidence type="ECO:0000313" key="1">
    <source>
        <dbReference type="EMBL" id="ELY37807.1"/>
    </source>
</evidence>
<sequence length="97" mass="10877">MSKSVDVSQQYTFTSSIDVTAILDRLEVQYLDVNEHRAIVIFAGGILNLESQAGLLTDLERAEITVYDLPLNSDRNTTNETEAAIELIEDFRNQLSN</sequence>
<dbReference type="EMBL" id="AOHW01000045">
    <property type="protein sequence ID" value="ELY37807.1"/>
    <property type="molecule type" value="Genomic_DNA"/>
</dbReference>
<dbReference type="AlphaFoldDB" id="L9VLF8"/>
<organism evidence="1 2">
    <name type="scientific">Natronorubrum tibetense GA33</name>
    <dbReference type="NCBI Taxonomy" id="1114856"/>
    <lineage>
        <taxon>Archaea</taxon>
        <taxon>Methanobacteriati</taxon>
        <taxon>Methanobacteriota</taxon>
        <taxon>Stenosarchaea group</taxon>
        <taxon>Halobacteria</taxon>
        <taxon>Halobacteriales</taxon>
        <taxon>Natrialbaceae</taxon>
        <taxon>Natronorubrum</taxon>
    </lineage>
</organism>
<dbReference type="eggNOG" id="arCOG10874">
    <property type="taxonomic scope" value="Archaea"/>
</dbReference>
<protein>
    <submittedName>
        <fullName evidence="1">Uncharacterized protein</fullName>
    </submittedName>
</protein>
<dbReference type="OrthoDB" id="326261at2157"/>
<comment type="caution">
    <text evidence="1">The sequence shown here is derived from an EMBL/GenBank/DDBJ whole genome shotgun (WGS) entry which is preliminary data.</text>
</comment>
<dbReference type="Proteomes" id="UP000011599">
    <property type="component" value="Unassembled WGS sequence"/>
</dbReference>
<accession>L9VLF8</accession>